<sequence length="710" mass="81178">MLLLHIPTPPPPAPLIEHVITVDNPLLNQSYEFAYDTILAPHFIPAYTSICANLQTSLSSFTFSNEMSADAFIRWIEKMEDPLERIEHAFSLFSANLNGPEIRAISEEFSSLGIESAKLLYYNSAVIQYLTHFKSDEIFPTLSPLEQRIIEKRYHRLFLEGAFLDPAEKQIFTQAEQDLSFLMMQFGNNINDYMGSNCITVYDKDKTKGLPESYLARGFNTYCKAHPDESSEASLDEGPWQFPISCSSYAAILQNSESRDLREEMFLKMYTMCAAGPLSNQEILTSILSDRKTMAQLLGFDTYTAMSLSTKIAHSHEDISTLFEPLKVKAKKASENELNALQNFANSLGFSGELKPWDVGFYAEKMAASLFDINNEDLKPYFSFDHVKATLFDFTQKLFNVCIEQQTKAAWHEDVTFYTVKDQNGTMLASFYIDPFERTGIKRPGAWMDEQKSRWHDGDVQHLPVTYLSTNFSPPTENMPSLLSLQDVITIFHEFGHTLQHLLTKQEYKSISGLNSIEWDGVEIASQFMENWVYFKPLLRRLSRHYETGARLSNEKIDAIINKTKFMQGSSLLRQIILGDLDLELHGDYIYADDNTPEDLYFSMLSQKAFPPEPIEKNLLYRFTHVFSGGYASGYYSYLFAKIMSSDIFAAFEEELSLPRNSKNLVELSTKYKETFLEMGGSKSPEEVFKLFRKRAPSTEAIIRHLGLND</sequence>
<name>A0A2A4X6X8_UNCAE</name>
<dbReference type="Gene3D" id="3.40.390.10">
    <property type="entry name" value="Collagenase (Catalytic Domain)"/>
    <property type="match status" value="1"/>
</dbReference>
<feature type="domain" description="Peptidase M3A/M3B catalytic" evidence="8">
    <location>
        <begin position="253"/>
        <end position="707"/>
    </location>
</feature>
<evidence type="ECO:0000256" key="6">
    <source>
        <dbReference type="ARBA" id="ARBA00023049"/>
    </source>
</evidence>
<comment type="similarity">
    <text evidence="1 7">Belongs to the peptidase M3 family.</text>
</comment>
<organism evidence="9 10">
    <name type="scientific">Aerophobetes bacterium</name>
    <dbReference type="NCBI Taxonomy" id="2030807"/>
    <lineage>
        <taxon>Bacteria</taxon>
        <taxon>Candidatus Aerophobota</taxon>
    </lineage>
</organism>
<dbReference type="FunFam" id="3.40.390.10:FF:000009">
    <property type="entry name" value="Oligopeptidase A"/>
    <property type="match status" value="1"/>
</dbReference>
<dbReference type="Pfam" id="PF01432">
    <property type="entry name" value="Peptidase_M3"/>
    <property type="match status" value="1"/>
</dbReference>
<keyword evidence="4 7" id="KW-0378">Hydrolase</keyword>
<dbReference type="InterPro" id="IPR024079">
    <property type="entry name" value="MetalloPept_cat_dom_sf"/>
</dbReference>
<keyword evidence="6 7" id="KW-0482">Metalloprotease</keyword>
<evidence type="ECO:0000256" key="4">
    <source>
        <dbReference type="ARBA" id="ARBA00022801"/>
    </source>
</evidence>
<dbReference type="InterPro" id="IPR024077">
    <property type="entry name" value="Neurolysin/TOP_dom2"/>
</dbReference>
<dbReference type="EMBL" id="NVUK01000009">
    <property type="protein sequence ID" value="PCI78061.1"/>
    <property type="molecule type" value="Genomic_DNA"/>
</dbReference>
<evidence type="ECO:0000256" key="5">
    <source>
        <dbReference type="ARBA" id="ARBA00022833"/>
    </source>
</evidence>
<keyword evidence="3 7" id="KW-0479">Metal-binding</keyword>
<accession>A0A2A4X6X8</accession>
<reference evidence="10" key="1">
    <citation type="submission" date="2017-08" db="EMBL/GenBank/DDBJ databases">
        <title>A dynamic microbial community with high functional redundancy inhabits the cold, oxic subseafloor aquifer.</title>
        <authorList>
            <person name="Tully B.J."/>
            <person name="Wheat C.G."/>
            <person name="Glazer B.T."/>
            <person name="Huber J.A."/>
        </authorList>
    </citation>
    <scope>NUCLEOTIDE SEQUENCE [LARGE SCALE GENOMIC DNA]</scope>
</reference>
<keyword evidence="5 7" id="KW-0862">Zinc</keyword>
<evidence type="ECO:0000256" key="1">
    <source>
        <dbReference type="ARBA" id="ARBA00006040"/>
    </source>
</evidence>
<evidence type="ECO:0000256" key="7">
    <source>
        <dbReference type="RuleBase" id="RU003435"/>
    </source>
</evidence>
<comment type="caution">
    <text evidence="9">The sequence shown here is derived from an EMBL/GenBank/DDBJ whole genome shotgun (WGS) entry which is preliminary data.</text>
</comment>
<evidence type="ECO:0000259" key="8">
    <source>
        <dbReference type="Pfam" id="PF01432"/>
    </source>
</evidence>
<dbReference type="InterPro" id="IPR001567">
    <property type="entry name" value="Pept_M3A_M3B_dom"/>
</dbReference>
<dbReference type="GO" id="GO:0006508">
    <property type="term" value="P:proteolysis"/>
    <property type="evidence" value="ECO:0007669"/>
    <property type="project" value="UniProtKB-KW"/>
</dbReference>
<dbReference type="Gene3D" id="1.10.1370.10">
    <property type="entry name" value="Neurolysin, domain 3"/>
    <property type="match status" value="1"/>
</dbReference>
<dbReference type="GO" id="GO:0046872">
    <property type="term" value="F:metal ion binding"/>
    <property type="evidence" value="ECO:0007669"/>
    <property type="project" value="UniProtKB-UniRule"/>
</dbReference>
<evidence type="ECO:0000256" key="3">
    <source>
        <dbReference type="ARBA" id="ARBA00022723"/>
    </source>
</evidence>
<dbReference type="InterPro" id="IPR045090">
    <property type="entry name" value="Pept_M3A_M3B"/>
</dbReference>
<dbReference type="GO" id="GO:0004222">
    <property type="term" value="F:metalloendopeptidase activity"/>
    <property type="evidence" value="ECO:0007669"/>
    <property type="project" value="InterPro"/>
</dbReference>
<dbReference type="PANTHER" id="PTHR11804:SF83">
    <property type="entry name" value="LD37516P"/>
    <property type="match status" value="1"/>
</dbReference>
<dbReference type="CDD" id="cd06456">
    <property type="entry name" value="M3A_DCP"/>
    <property type="match status" value="1"/>
</dbReference>
<dbReference type="SUPFAM" id="SSF55486">
    <property type="entry name" value="Metalloproteases ('zincins'), catalytic domain"/>
    <property type="match status" value="1"/>
</dbReference>
<comment type="cofactor">
    <cofactor evidence="7">
        <name>Zn(2+)</name>
        <dbReference type="ChEBI" id="CHEBI:29105"/>
    </cofactor>
    <text evidence="7">Binds 1 zinc ion.</text>
</comment>
<dbReference type="Gene3D" id="1.10.1370.40">
    <property type="match status" value="1"/>
</dbReference>
<evidence type="ECO:0000313" key="10">
    <source>
        <dbReference type="Proteomes" id="UP000218775"/>
    </source>
</evidence>
<dbReference type="GO" id="GO:0006518">
    <property type="term" value="P:peptide metabolic process"/>
    <property type="evidence" value="ECO:0007669"/>
    <property type="project" value="TreeGrafter"/>
</dbReference>
<evidence type="ECO:0000313" key="9">
    <source>
        <dbReference type="EMBL" id="PCI78061.1"/>
    </source>
</evidence>
<evidence type="ECO:0000256" key="2">
    <source>
        <dbReference type="ARBA" id="ARBA00022670"/>
    </source>
</evidence>
<keyword evidence="2 7" id="KW-0645">Protease</keyword>
<dbReference type="PANTHER" id="PTHR11804">
    <property type="entry name" value="PROTEASE M3 THIMET OLIGOPEPTIDASE-RELATED"/>
    <property type="match status" value="1"/>
</dbReference>
<proteinExistence type="inferred from homology"/>
<protein>
    <recommendedName>
        <fullName evidence="8">Peptidase M3A/M3B catalytic domain-containing protein</fullName>
    </recommendedName>
</protein>
<dbReference type="InterPro" id="IPR034005">
    <property type="entry name" value="M3A_DCP"/>
</dbReference>
<dbReference type="GO" id="GO:0005829">
    <property type="term" value="C:cytosol"/>
    <property type="evidence" value="ECO:0007669"/>
    <property type="project" value="UniProtKB-ARBA"/>
</dbReference>
<dbReference type="Proteomes" id="UP000218775">
    <property type="component" value="Unassembled WGS sequence"/>
</dbReference>
<dbReference type="AlphaFoldDB" id="A0A2A4X6X8"/>
<gene>
    <name evidence="9" type="ORF">COB21_01870</name>
</gene>